<evidence type="ECO:0000256" key="2">
    <source>
        <dbReference type="SAM" id="Phobius"/>
    </source>
</evidence>
<keyword evidence="2" id="KW-0812">Transmembrane</keyword>
<feature type="region of interest" description="Disordered" evidence="1">
    <location>
        <begin position="1"/>
        <end position="20"/>
    </location>
</feature>
<name>A0ABZ1CYC5_9TREE</name>
<dbReference type="Proteomes" id="UP001329825">
    <property type="component" value="Chromosome 4"/>
</dbReference>
<keyword evidence="2" id="KW-1133">Transmembrane helix</keyword>
<accession>A0ABZ1CYC5</accession>
<keyword evidence="4" id="KW-1185">Reference proteome</keyword>
<proteinExistence type="predicted"/>
<feature type="region of interest" description="Disordered" evidence="1">
    <location>
        <begin position="42"/>
        <end position="78"/>
    </location>
</feature>
<gene>
    <name evidence="3" type="ORF">IL334_003302</name>
</gene>
<evidence type="ECO:0000313" key="3">
    <source>
        <dbReference type="EMBL" id="WRT66347.1"/>
    </source>
</evidence>
<dbReference type="EMBL" id="CP141884">
    <property type="protein sequence ID" value="WRT66347.1"/>
    <property type="molecule type" value="Genomic_DNA"/>
</dbReference>
<dbReference type="RefSeq" id="XP_062791087.1">
    <property type="nucleotide sequence ID" value="XM_062935036.1"/>
</dbReference>
<keyword evidence="2" id="KW-0472">Membrane</keyword>
<evidence type="ECO:0000256" key="1">
    <source>
        <dbReference type="SAM" id="MobiDB-lite"/>
    </source>
</evidence>
<dbReference type="GeneID" id="87955433"/>
<organism evidence="3 4">
    <name type="scientific">Kwoniella shivajii</name>
    <dbReference type="NCBI Taxonomy" id="564305"/>
    <lineage>
        <taxon>Eukaryota</taxon>
        <taxon>Fungi</taxon>
        <taxon>Dikarya</taxon>
        <taxon>Basidiomycota</taxon>
        <taxon>Agaricomycotina</taxon>
        <taxon>Tremellomycetes</taxon>
        <taxon>Tremellales</taxon>
        <taxon>Cryptococcaceae</taxon>
        <taxon>Kwoniella</taxon>
    </lineage>
</organism>
<protein>
    <submittedName>
        <fullName evidence="3">Uncharacterized protein</fullName>
    </submittedName>
</protein>
<feature type="transmembrane region" description="Helical" evidence="2">
    <location>
        <begin position="20"/>
        <end position="38"/>
    </location>
</feature>
<sequence>MAAPQTPLPPRPPARKGPNPFLILGMVVLSSASFFILAEKRHNEQQTSGQTRRKEMANPLLPSRQAESVELPPRRKVE</sequence>
<evidence type="ECO:0000313" key="4">
    <source>
        <dbReference type="Proteomes" id="UP001329825"/>
    </source>
</evidence>
<reference evidence="3 4" key="1">
    <citation type="submission" date="2024-01" db="EMBL/GenBank/DDBJ databases">
        <title>Comparative genomics of Cryptococcus and Kwoniella reveals pathogenesis evolution and contrasting modes of karyotype evolution via chromosome fusion or intercentromeric recombination.</title>
        <authorList>
            <person name="Coelho M.A."/>
            <person name="David-Palma M."/>
            <person name="Shea T."/>
            <person name="Bowers K."/>
            <person name="McGinley-Smith S."/>
            <person name="Mohammad A.W."/>
            <person name="Gnirke A."/>
            <person name="Yurkov A.M."/>
            <person name="Nowrousian M."/>
            <person name="Sun S."/>
            <person name="Cuomo C.A."/>
            <person name="Heitman J."/>
        </authorList>
    </citation>
    <scope>NUCLEOTIDE SEQUENCE [LARGE SCALE GENOMIC DNA]</scope>
    <source>
        <strain evidence="3">CBS 11374</strain>
    </source>
</reference>
<feature type="compositionally biased region" description="Pro residues" evidence="1">
    <location>
        <begin position="1"/>
        <end position="12"/>
    </location>
</feature>